<sequence length="45" mass="5288">MNNYIESNNDTSDALKALHAKYQFVNNDLDYNRLLRNNNSLLNNE</sequence>
<proteinExistence type="predicted"/>
<organism evidence="1 2">
    <name type="scientific">Rotaria sordida</name>
    <dbReference type="NCBI Taxonomy" id="392033"/>
    <lineage>
        <taxon>Eukaryota</taxon>
        <taxon>Metazoa</taxon>
        <taxon>Spiralia</taxon>
        <taxon>Gnathifera</taxon>
        <taxon>Rotifera</taxon>
        <taxon>Eurotatoria</taxon>
        <taxon>Bdelloidea</taxon>
        <taxon>Philodinida</taxon>
        <taxon>Philodinidae</taxon>
        <taxon>Rotaria</taxon>
    </lineage>
</organism>
<name>A0A820LCC2_9BILA</name>
<protein>
    <submittedName>
        <fullName evidence="1">Uncharacterized protein</fullName>
    </submittedName>
</protein>
<dbReference type="AlphaFoldDB" id="A0A820LCC2"/>
<evidence type="ECO:0000313" key="2">
    <source>
        <dbReference type="Proteomes" id="UP000663823"/>
    </source>
</evidence>
<comment type="caution">
    <text evidence="1">The sequence shown here is derived from an EMBL/GenBank/DDBJ whole genome shotgun (WGS) entry which is preliminary data.</text>
</comment>
<evidence type="ECO:0000313" key="1">
    <source>
        <dbReference type="EMBL" id="CAF4353194.1"/>
    </source>
</evidence>
<dbReference type="Proteomes" id="UP000663823">
    <property type="component" value="Unassembled WGS sequence"/>
</dbReference>
<feature type="non-terminal residue" evidence="1">
    <location>
        <position position="45"/>
    </location>
</feature>
<dbReference type="EMBL" id="CAJOAX010064397">
    <property type="protein sequence ID" value="CAF4353194.1"/>
    <property type="molecule type" value="Genomic_DNA"/>
</dbReference>
<reference evidence="1" key="1">
    <citation type="submission" date="2021-02" db="EMBL/GenBank/DDBJ databases">
        <authorList>
            <person name="Nowell W R."/>
        </authorList>
    </citation>
    <scope>NUCLEOTIDE SEQUENCE</scope>
</reference>
<gene>
    <name evidence="1" type="ORF">OTI717_LOCUS43618</name>
</gene>
<accession>A0A820LCC2</accession>